<feature type="compositionally biased region" description="Basic and acidic residues" evidence="3">
    <location>
        <begin position="241"/>
        <end position="259"/>
    </location>
</feature>
<dbReference type="PANTHER" id="PTHR14790:SF15">
    <property type="entry name" value="RECQ-MEDIATED GENOME INSTABILITY PROTEIN 1"/>
    <property type="match status" value="1"/>
</dbReference>
<evidence type="ECO:0000313" key="5">
    <source>
        <dbReference type="EMBL" id="KAG2188053.1"/>
    </source>
</evidence>
<dbReference type="AlphaFoldDB" id="A0A8H7QAA1"/>
<feature type="compositionally biased region" description="Polar residues" evidence="3">
    <location>
        <begin position="488"/>
        <end position="497"/>
    </location>
</feature>
<comment type="similarity">
    <text evidence="1">Belongs to the RMI1 family.</text>
</comment>
<dbReference type="GO" id="GO:0000712">
    <property type="term" value="P:resolution of meiotic recombination intermediates"/>
    <property type="evidence" value="ECO:0007669"/>
    <property type="project" value="TreeGrafter"/>
</dbReference>
<feature type="compositionally biased region" description="Basic and acidic residues" evidence="3">
    <location>
        <begin position="316"/>
        <end position="330"/>
    </location>
</feature>
<dbReference type="GO" id="GO:0000724">
    <property type="term" value="P:double-strand break repair via homologous recombination"/>
    <property type="evidence" value="ECO:0007669"/>
    <property type="project" value="TreeGrafter"/>
</dbReference>
<dbReference type="Pfam" id="PF08585">
    <property type="entry name" value="RMI1_N_C"/>
    <property type="match status" value="1"/>
</dbReference>
<comment type="caution">
    <text evidence="5">The sequence shown here is derived from an EMBL/GenBank/DDBJ whole genome shotgun (WGS) entry which is preliminary data.</text>
</comment>
<dbReference type="GO" id="GO:0031422">
    <property type="term" value="C:RecQ family helicase-topoisomerase III complex"/>
    <property type="evidence" value="ECO:0007669"/>
    <property type="project" value="TreeGrafter"/>
</dbReference>
<feature type="domain" description="RecQ mediated genome instability protein 1 OB-fold" evidence="4">
    <location>
        <begin position="88"/>
        <end position="160"/>
    </location>
</feature>
<dbReference type="InterPro" id="IPR013894">
    <property type="entry name" value="RMI1_OB"/>
</dbReference>
<dbReference type="Gene3D" id="2.40.50.770">
    <property type="entry name" value="RecQ-mediated genome instability protein Rmi1, C-terminal domain"/>
    <property type="match status" value="1"/>
</dbReference>
<evidence type="ECO:0000313" key="6">
    <source>
        <dbReference type="Proteomes" id="UP000612746"/>
    </source>
</evidence>
<dbReference type="GO" id="GO:0016604">
    <property type="term" value="C:nuclear body"/>
    <property type="evidence" value="ECO:0007669"/>
    <property type="project" value="TreeGrafter"/>
</dbReference>
<proteinExistence type="inferred from homology"/>
<feature type="compositionally biased region" description="Basic residues" evidence="3">
    <location>
        <begin position="463"/>
        <end position="476"/>
    </location>
</feature>
<feature type="region of interest" description="Disordered" evidence="3">
    <location>
        <begin position="167"/>
        <end position="497"/>
    </location>
</feature>
<dbReference type="InterPro" id="IPR042470">
    <property type="entry name" value="RMI1_N_C_sf"/>
</dbReference>
<dbReference type="PANTHER" id="PTHR14790">
    <property type="entry name" value="RECQ-MEDIATED GENOME INSTABILITY PROTEIN 1 RMI1"/>
    <property type="match status" value="1"/>
</dbReference>
<dbReference type="Proteomes" id="UP000612746">
    <property type="component" value="Unassembled WGS sequence"/>
</dbReference>
<gene>
    <name evidence="5" type="ORF">INT44_000804</name>
</gene>
<feature type="compositionally biased region" description="Basic and acidic residues" evidence="3">
    <location>
        <begin position="208"/>
        <end position="233"/>
    </location>
</feature>
<accession>A0A8H7QAA1</accession>
<feature type="compositionally biased region" description="Basic and acidic residues" evidence="3">
    <location>
        <begin position="175"/>
        <end position="186"/>
    </location>
</feature>
<dbReference type="EMBL" id="JAEPRA010000002">
    <property type="protein sequence ID" value="KAG2188053.1"/>
    <property type="molecule type" value="Genomic_DNA"/>
</dbReference>
<dbReference type="SMART" id="SM01161">
    <property type="entry name" value="DUF1767"/>
    <property type="match status" value="1"/>
</dbReference>
<evidence type="ECO:0000256" key="2">
    <source>
        <dbReference type="ARBA" id="ARBA00018987"/>
    </source>
</evidence>
<reference evidence="5" key="1">
    <citation type="submission" date="2020-12" db="EMBL/GenBank/DDBJ databases">
        <title>Metabolic potential, ecology and presence of endohyphal bacteria is reflected in genomic diversity of Mucoromycotina.</title>
        <authorList>
            <person name="Muszewska A."/>
            <person name="Okrasinska A."/>
            <person name="Steczkiewicz K."/>
            <person name="Drgas O."/>
            <person name="Orlowska M."/>
            <person name="Perlinska-Lenart U."/>
            <person name="Aleksandrzak-Piekarczyk T."/>
            <person name="Szatraj K."/>
            <person name="Zielenkiewicz U."/>
            <person name="Pilsyk S."/>
            <person name="Malc E."/>
            <person name="Mieczkowski P."/>
            <person name="Kruszewska J.S."/>
            <person name="Biernat P."/>
            <person name="Pawlowska J."/>
        </authorList>
    </citation>
    <scope>NUCLEOTIDE SEQUENCE</scope>
    <source>
        <strain evidence="5">WA0000051536</strain>
    </source>
</reference>
<feature type="compositionally biased region" description="Basic residues" evidence="3">
    <location>
        <begin position="295"/>
        <end position="306"/>
    </location>
</feature>
<feature type="compositionally biased region" description="Basic residues" evidence="3">
    <location>
        <begin position="349"/>
        <end position="360"/>
    </location>
</feature>
<evidence type="ECO:0000259" key="4">
    <source>
        <dbReference type="Pfam" id="PF08585"/>
    </source>
</evidence>
<dbReference type="OrthoDB" id="434939at2759"/>
<evidence type="ECO:0000256" key="1">
    <source>
        <dbReference type="ARBA" id="ARBA00006395"/>
    </source>
</evidence>
<organism evidence="5 6">
    <name type="scientific">Umbelopsis vinacea</name>
    <dbReference type="NCBI Taxonomy" id="44442"/>
    <lineage>
        <taxon>Eukaryota</taxon>
        <taxon>Fungi</taxon>
        <taxon>Fungi incertae sedis</taxon>
        <taxon>Mucoromycota</taxon>
        <taxon>Mucoromycotina</taxon>
        <taxon>Umbelopsidomycetes</taxon>
        <taxon>Umbelopsidales</taxon>
        <taxon>Umbelopsidaceae</taxon>
        <taxon>Umbelopsis</taxon>
    </lineage>
</organism>
<keyword evidence="6" id="KW-1185">Reference proteome</keyword>
<evidence type="ECO:0000256" key="3">
    <source>
        <dbReference type="SAM" id="MobiDB-lite"/>
    </source>
</evidence>
<protein>
    <recommendedName>
        <fullName evidence="2">RecQ-mediated genome instability protein 1</fullName>
    </recommendedName>
</protein>
<name>A0A8H7QAA1_9FUNG</name>
<sequence>MSNAFDEFRKAGWNLTEEGVTLLKEWTELENPTFDDCLSVALNSDMRQFCKGRIGKEMPQVIAAPLVLQLQEVVNIATPMQHQMEHPRLLRATFTDGGKKKIKGVEMRGKVDGLKLSTPPGTKFIVTADITVEEDLLMLGPGVLKNIGGHVEAMVNEWKASKQFITRSAGTKAKNNSEGDKEDDSRPPPFVPYKLTNATAKPILPSVSKDKKKDGDHKKESNKEKGSNVDKSNRSITKLSAEAKEFKMENKDVKSKESDQQSGQSKNKKNLGKGSQPKGSTANADQANQTEVQKKEKKGAKNAPKPKKSDASTSDQKPKKESTKATKSIDDPTNGITGEAPKQVEAVSKAKKPPTKKQNGKAKDPSSAVDESNKSETKSVRATKPAKPKRPEQQYYQPKPRVAAEDISNVGKNDPAQRGNNDNRKAQPPSLPADLSNASAFNEQHAHQNENIPEIRSSERGRGRGRGRGHSNRGRGRGFQGRGGDSHNAGSQPIQLS</sequence>
<feature type="compositionally biased region" description="Polar residues" evidence="3">
    <location>
        <begin position="277"/>
        <end position="291"/>
    </location>
</feature>